<evidence type="ECO:0000313" key="1">
    <source>
        <dbReference type="EMBL" id="KRZ18869.1"/>
    </source>
</evidence>
<dbReference type="Proteomes" id="UP000055024">
    <property type="component" value="Unassembled WGS sequence"/>
</dbReference>
<organism evidence="1 2">
    <name type="scientific">Trichinella zimbabwensis</name>
    <dbReference type="NCBI Taxonomy" id="268475"/>
    <lineage>
        <taxon>Eukaryota</taxon>
        <taxon>Metazoa</taxon>
        <taxon>Ecdysozoa</taxon>
        <taxon>Nematoda</taxon>
        <taxon>Enoplea</taxon>
        <taxon>Dorylaimia</taxon>
        <taxon>Trichinellida</taxon>
        <taxon>Trichinellidae</taxon>
        <taxon>Trichinella</taxon>
    </lineage>
</organism>
<gene>
    <name evidence="1" type="ORF">T11_6508</name>
</gene>
<sequence>MQIISTKELLAGTPLEIYLTSSRPLFLLWLNLNFMNFEHFKCLIDNYTGCTSLQIEFSNCESIWEVAKLLV</sequence>
<keyword evidence="2" id="KW-1185">Reference proteome</keyword>
<evidence type="ECO:0000313" key="2">
    <source>
        <dbReference type="Proteomes" id="UP000055024"/>
    </source>
</evidence>
<dbReference type="EMBL" id="JYDP01000002">
    <property type="protein sequence ID" value="KRZ18869.1"/>
    <property type="molecule type" value="Genomic_DNA"/>
</dbReference>
<dbReference type="AlphaFoldDB" id="A0A0V1IA77"/>
<dbReference type="OrthoDB" id="10394945at2759"/>
<accession>A0A0V1IA77</accession>
<reference evidence="1 2" key="1">
    <citation type="submission" date="2015-01" db="EMBL/GenBank/DDBJ databases">
        <title>Evolution of Trichinella species and genotypes.</title>
        <authorList>
            <person name="Korhonen P.K."/>
            <person name="Edoardo P."/>
            <person name="Giuseppe L.R."/>
            <person name="Gasser R.B."/>
        </authorList>
    </citation>
    <scope>NUCLEOTIDE SEQUENCE [LARGE SCALE GENOMIC DNA]</scope>
    <source>
        <strain evidence="1">ISS1029</strain>
    </source>
</reference>
<proteinExistence type="predicted"/>
<protein>
    <submittedName>
        <fullName evidence="1">Uncharacterized protein</fullName>
    </submittedName>
</protein>
<comment type="caution">
    <text evidence="1">The sequence shown here is derived from an EMBL/GenBank/DDBJ whole genome shotgun (WGS) entry which is preliminary data.</text>
</comment>
<name>A0A0V1IA77_9BILA</name>